<evidence type="ECO:0000256" key="3">
    <source>
        <dbReference type="ARBA" id="ARBA00022801"/>
    </source>
</evidence>
<dbReference type="InterPro" id="IPR002933">
    <property type="entry name" value="Peptidase_M20"/>
</dbReference>
<keyword evidence="6" id="KW-1185">Reference proteome</keyword>
<dbReference type="GO" id="GO:0006508">
    <property type="term" value="P:proteolysis"/>
    <property type="evidence" value="ECO:0007669"/>
    <property type="project" value="UniProtKB-KW"/>
</dbReference>
<dbReference type="AlphaFoldDB" id="A0A428X6H1"/>
<reference evidence="5 6" key="1">
    <citation type="submission" date="2018-05" db="EMBL/GenBank/DDBJ databases">
        <title>Evolution of GPA BGCs.</title>
        <authorList>
            <person name="Waglechner N."/>
            <person name="Wright G.D."/>
        </authorList>
    </citation>
    <scope>NUCLEOTIDE SEQUENCE [LARGE SCALE GENOMIC DNA]</scope>
    <source>
        <strain evidence="5 6">DSM 5908</strain>
    </source>
</reference>
<dbReference type="InterPro" id="IPR011650">
    <property type="entry name" value="Peptidase_M20_dimer"/>
</dbReference>
<proteinExistence type="predicted"/>
<dbReference type="OrthoDB" id="9761532at2"/>
<evidence type="ECO:0000256" key="1">
    <source>
        <dbReference type="ARBA" id="ARBA00022670"/>
    </source>
</evidence>
<keyword evidence="2" id="KW-0479">Metal-binding</keyword>
<dbReference type="SUPFAM" id="SSF53187">
    <property type="entry name" value="Zn-dependent exopeptidases"/>
    <property type="match status" value="1"/>
</dbReference>
<dbReference type="GO" id="GO:0008233">
    <property type="term" value="F:peptidase activity"/>
    <property type="evidence" value="ECO:0007669"/>
    <property type="project" value="UniProtKB-KW"/>
</dbReference>
<dbReference type="RefSeq" id="WP_043793070.1">
    <property type="nucleotide sequence ID" value="NZ_QHHU01000001.1"/>
</dbReference>
<dbReference type="Pfam" id="PF01546">
    <property type="entry name" value="Peptidase_M20"/>
    <property type="match status" value="1"/>
</dbReference>
<dbReference type="Pfam" id="PF07687">
    <property type="entry name" value="M20_dimer"/>
    <property type="match status" value="1"/>
</dbReference>
<keyword evidence="3" id="KW-0378">Hydrolase</keyword>
<organism evidence="5 6">
    <name type="scientific">Amycolatopsis balhimycina DSM 5908</name>
    <dbReference type="NCBI Taxonomy" id="1081091"/>
    <lineage>
        <taxon>Bacteria</taxon>
        <taxon>Bacillati</taxon>
        <taxon>Actinomycetota</taxon>
        <taxon>Actinomycetes</taxon>
        <taxon>Pseudonocardiales</taxon>
        <taxon>Pseudonocardiaceae</taxon>
        <taxon>Amycolatopsis</taxon>
    </lineage>
</organism>
<dbReference type="Proteomes" id="UP000286716">
    <property type="component" value="Unassembled WGS sequence"/>
</dbReference>
<gene>
    <name evidence="5" type="ORF">DMA12_00845</name>
</gene>
<evidence type="ECO:0000259" key="4">
    <source>
        <dbReference type="Pfam" id="PF07687"/>
    </source>
</evidence>
<comment type="caution">
    <text evidence="5">The sequence shown here is derived from an EMBL/GenBank/DDBJ whole genome shotgun (WGS) entry which is preliminary data.</text>
</comment>
<protein>
    <submittedName>
        <fullName evidence="5">Dipeptidase</fullName>
    </submittedName>
</protein>
<dbReference type="PANTHER" id="PTHR43270:SF12">
    <property type="entry name" value="SUCCINYL-DIAMINOPIMELATE DESUCCINYLASE"/>
    <property type="match status" value="1"/>
</dbReference>
<dbReference type="Gene3D" id="3.40.630.10">
    <property type="entry name" value="Zn peptidases"/>
    <property type="match status" value="1"/>
</dbReference>
<dbReference type="GO" id="GO:0046872">
    <property type="term" value="F:metal ion binding"/>
    <property type="evidence" value="ECO:0007669"/>
    <property type="project" value="UniProtKB-KW"/>
</dbReference>
<accession>A0A428X6H1</accession>
<sequence length="447" mass="46870">MDLRSRVEELMPRARDELADLVALRSVADPRQFPPEECHRAAIWVADAFTEAGFATDLADTPDGSQAVVGSRPCGREGAPTVLLYAHYDVQPPLADDEWRTPPFRLTEVDGRWYGRGAADCKGNILMHLTALRALGDDVPVDLKLVVEGSEEQGTGGLEAFVPEHAELLRADAILVGDTGNVAVGYPAVTVSLRGMVNVVVHVEALPSELHSGMFGGPAPDALAALVTVLATLRDDDGDTTVHGLPGDGRWSGAPYPAAQFRADAGLSPGTVLLGSGEVADTLWARPAVTVLGIDCPPVVGSTAALVPRARARLNLRIPPGVDPYHAACALSEHLMAAAPWGVDVSVETEAIGEPFRAATGGPAHQAMGQAMETAYGRPASQLGQGGSIPLCTVLAETYPDAEILLIGVEEPQARIHAPNESVAPREIAHMALAEALFLRDYGTGSG</sequence>
<dbReference type="InterPro" id="IPR051458">
    <property type="entry name" value="Cyt/Met_Dipeptidase"/>
</dbReference>
<dbReference type="NCBIfam" id="NF005914">
    <property type="entry name" value="PRK07907.1"/>
    <property type="match status" value="1"/>
</dbReference>
<dbReference type="Gene3D" id="3.30.70.360">
    <property type="match status" value="1"/>
</dbReference>
<dbReference type="PANTHER" id="PTHR43270">
    <property type="entry name" value="BETA-ALA-HIS DIPEPTIDASE"/>
    <property type="match status" value="1"/>
</dbReference>
<feature type="domain" description="Peptidase M20 dimerisation" evidence="4">
    <location>
        <begin position="202"/>
        <end position="341"/>
    </location>
</feature>
<dbReference type="EMBL" id="QHHU01000001">
    <property type="protein sequence ID" value="RSM50922.1"/>
    <property type="molecule type" value="Genomic_DNA"/>
</dbReference>
<evidence type="ECO:0000256" key="2">
    <source>
        <dbReference type="ARBA" id="ARBA00022723"/>
    </source>
</evidence>
<evidence type="ECO:0000313" key="6">
    <source>
        <dbReference type="Proteomes" id="UP000286716"/>
    </source>
</evidence>
<name>A0A428X6H1_AMYBA</name>
<keyword evidence="1" id="KW-0645">Protease</keyword>
<evidence type="ECO:0000313" key="5">
    <source>
        <dbReference type="EMBL" id="RSM50922.1"/>
    </source>
</evidence>